<keyword evidence="2" id="KW-1185">Reference proteome</keyword>
<sequence length="209" mass="23654">MPPSDKYIKTPIQFTAFFILVKTYQKISNLSFIANMKALSMTFSYATTACVKKVSMNDGHNLPKMGIQTTSRVKGLNSIVKRLLTASSSLCDLVDAFDARLQDEVQWNQFFEYQTMSSCMGIVSVDHDLFSEIDKKISKYLTLHILSVERLEISQCLYFIASQMNIANNNDEDSNLIVMDGFIENSYDAKQILLKSIIAEVGEENVREV</sequence>
<comment type="caution">
    <text evidence="1">The sequence shown here is derived from an EMBL/GenBank/DDBJ whole genome shotgun (WGS) entry which is preliminary data.</text>
</comment>
<gene>
    <name evidence="1" type="ORF">AGERDE_LOCUS12647</name>
</gene>
<dbReference type="OrthoDB" id="2398871at2759"/>
<organism evidence="1 2">
    <name type="scientific">Ambispora gerdemannii</name>
    <dbReference type="NCBI Taxonomy" id="144530"/>
    <lineage>
        <taxon>Eukaryota</taxon>
        <taxon>Fungi</taxon>
        <taxon>Fungi incertae sedis</taxon>
        <taxon>Mucoromycota</taxon>
        <taxon>Glomeromycotina</taxon>
        <taxon>Glomeromycetes</taxon>
        <taxon>Archaeosporales</taxon>
        <taxon>Ambisporaceae</taxon>
        <taxon>Ambispora</taxon>
    </lineage>
</organism>
<accession>A0A9N9EJ13</accession>
<name>A0A9N9EJ13_9GLOM</name>
<evidence type="ECO:0000313" key="2">
    <source>
        <dbReference type="Proteomes" id="UP000789831"/>
    </source>
</evidence>
<reference evidence="1" key="1">
    <citation type="submission" date="2021-06" db="EMBL/GenBank/DDBJ databases">
        <authorList>
            <person name="Kallberg Y."/>
            <person name="Tangrot J."/>
            <person name="Rosling A."/>
        </authorList>
    </citation>
    <scope>NUCLEOTIDE SEQUENCE</scope>
    <source>
        <strain evidence="1">MT106</strain>
    </source>
</reference>
<proteinExistence type="predicted"/>
<dbReference type="AlphaFoldDB" id="A0A9N9EJ13"/>
<evidence type="ECO:0000313" key="1">
    <source>
        <dbReference type="EMBL" id="CAG8680389.1"/>
    </source>
</evidence>
<dbReference type="EMBL" id="CAJVPL010010173">
    <property type="protein sequence ID" value="CAG8680389.1"/>
    <property type="molecule type" value="Genomic_DNA"/>
</dbReference>
<dbReference type="Proteomes" id="UP000789831">
    <property type="component" value="Unassembled WGS sequence"/>
</dbReference>
<protein>
    <submittedName>
        <fullName evidence="1">2491_t:CDS:1</fullName>
    </submittedName>
</protein>